<accession>A0A2U2HE76</accession>
<reference evidence="2 3" key="1">
    <citation type="submission" date="2018-04" db="EMBL/GenBank/DDBJ databases">
        <title>Massilia violaceinigra sp. nov., a novel purple-pigmented bacterium isolated from Tianshan glacier, Xinjiang, China.</title>
        <authorList>
            <person name="Wang H."/>
        </authorList>
    </citation>
    <scope>NUCLEOTIDE SEQUENCE [LARGE SCALE GENOMIC DNA]</scope>
    <source>
        <strain evidence="2 3">B448-2</strain>
    </source>
</reference>
<keyword evidence="3" id="KW-1185">Reference proteome</keyword>
<dbReference type="EMBL" id="PXWF02000310">
    <property type="protein sequence ID" value="PWF41601.1"/>
    <property type="molecule type" value="Genomic_DNA"/>
</dbReference>
<comment type="caution">
    <text evidence="2">The sequence shown here is derived from an EMBL/GenBank/DDBJ whole genome shotgun (WGS) entry which is preliminary data.</text>
</comment>
<dbReference type="Proteomes" id="UP000241421">
    <property type="component" value="Unassembled WGS sequence"/>
</dbReference>
<dbReference type="SUPFAM" id="SSF47413">
    <property type="entry name" value="lambda repressor-like DNA-binding domains"/>
    <property type="match status" value="1"/>
</dbReference>
<protein>
    <recommendedName>
        <fullName evidence="1">RsaL-like HTH domain-containing protein</fullName>
    </recommendedName>
</protein>
<gene>
    <name evidence="2" type="ORF">C7C56_024115</name>
</gene>
<evidence type="ECO:0000313" key="2">
    <source>
        <dbReference type="EMBL" id="PWF41601.1"/>
    </source>
</evidence>
<organism evidence="2 3">
    <name type="scientific">Massilia glaciei</name>
    <dbReference type="NCBI Taxonomy" id="1524097"/>
    <lineage>
        <taxon>Bacteria</taxon>
        <taxon>Pseudomonadati</taxon>
        <taxon>Pseudomonadota</taxon>
        <taxon>Betaproteobacteria</taxon>
        <taxon>Burkholderiales</taxon>
        <taxon>Oxalobacteraceae</taxon>
        <taxon>Telluria group</taxon>
        <taxon>Massilia</taxon>
    </lineage>
</organism>
<feature type="domain" description="RsaL-like HTH" evidence="1">
    <location>
        <begin position="7"/>
        <end position="51"/>
    </location>
</feature>
<evidence type="ECO:0000313" key="3">
    <source>
        <dbReference type="Proteomes" id="UP000241421"/>
    </source>
</evidence>
<dbReference type="InterPro" id="IPR010982">
    <property type="entry name" value="Lambda_DNA-bd_dom_sf"/>
</dbReference>
<dbReference type="InterPro" id="IPR055172">
    <property type="entry name" value="HTH_RsaL-like"/>
</dbReference>
<sequence length="63" mass="7162">MVIRDLRQIRVNRRESQATFWARFGVTQSSGSRFETGLEVPPAVAILVRLYISGRLSDRDLVA</sequence>
<proteinExistence type="predicted"/>
<dbReference type="Pfam" id="PF22495">
    <property type="entry name" value="HTH_92"/>
    <property type="match status" value="1"/>
</dbReference>
<evidence type="ECO:0000259" key="1">
    <source>
        <dbReference type="Pfam" id="PF22495"/>
    </source>
</evidence>
<dbReference type="OrthoDB" id="3173404at2"/>
<dbReference type="GO" id="GO:0003677">
    <property type="term" value="F:DNA binding"/>
    <property type="evidence" value="ECO:0007669"/>
    <property type="project" value="InterPro"/>
</dbReference>
<dbReference type="AlphaFoldDB" id="A0A2U2HE76"/>
<name>A0A2U2HE76_9BURK</name>